<evidence type="ECO:0000313" key="4">
    <source>
        <dbReference type="EMBL" id="TDQ55880.1"/>
    </source>
</evidence>
<feature type="transmembrane region" description="Helical" evidence="2">
    <location>
        <begin position="79"/>
        <end position="98"/>
    </location>
</feature>
<evidence type="ECO:0000256" key="1">
    <source>
        <dbReference type="SAM" id="MobiDB-lite"/>
    </source>
</evidence>
<dbReference type="Proteomes" id="UP000295705">
    <property type="component" value="Unassembled WGS sequence"/>
</dbReference>
<keyword evidence="5" id="KW-1185">Reference proteome</keyword>
<dbReference type="OrthoDB" id="9799090at2"/>
<dbReference type="AlphaFoldDB" id="A0A4V3D9K2"/>
<feature type="transmembrane region" description="Helical" evidence="2">
    <location>
        <begin position="12"/>
        <end position="33"/>
    </location>
</feature>
<dbReference type="Pfam" id="PF07885">
    <property type="entry name" value="Ion_trans_2"/>
    <property type="match status" value="1"/>
</dbReference>
<sequence>MATEIDMPSTRRVVLVLGRSVVTIALLVVVYFLAPLDPTQDTSTLILFLLGLAALVAMIVYQLRAIVTARYPGLRAVEAFASAIPLFLLLFAATYTAVSAARPDNFSEALTRIDALYFTVTVFATVGFGDITPLSQGARVLVTIQMVANLLVLGLLVNSILEAVRRGKSRRNSAPDPTAPPTGEEPS</sequence>
<gene>
    <name evidence="4" type="ORF">EV188_105278</name>
</gene>
<keyword evidence="2" id="KW-1133">Transmembrane helix</keyword>
<evidence type="ECO:0000259" key="3">
    <source>
        <dbReference type="Pfam" id="PF07885"/>
    </source>
</evidence>
<name>A0A4V3D9K2_9PSEU</name>
<dbReference type="RefSeq" id="WP_133828022.1">
    <property type="nucleotide sequence ID" value="NZ_BAABHR010000037.1"/>
</dbReference>
<feature type="transmembrane region" description="Helical" evidence="2">
    <location>
        <begin position="45"/>
        <end position="67"/>
    </location>
</feature>
<evidence type="ECO:0000256" key="2">
    <source>
        <dbReference type="SAM" id="Phobius"/>
    </source>
</evidence>
<accession>A0A4V3D9K2</accession>
<feature type="region of interest" description="Disordered" evidence="1">
    <location>
        <begin position="168"/>
        <end position="187"/>
    </location>
</feature>
<dbReference type="InterPro" id="IPR013099">
    <property type="entry name" value="K_chnl_dom"/>
</dbReference>
<proteinExistence type="predicted"/>
<protein>
    <submittedName>
        <fullName evidence="4">Ion channel</fullName>
    </submittedName>
</protein>
<comment type="caution">
    <text evidence="4">The sequence shown here is derived from an EMBL/GenBank/DDBJ whole genome shotgun (WGS) entry which is preliminary data.</text>
</comment>
<dbReference type="EMBL" id="SNYO01000005">
    <property type="protein sequence ID" value="TDQ55880.1"/>
    <property type="molecule type" value="Genomic_DNA"/>
</dbReference>
<reference evidence="4 5" key="1">
    <citation type="submission" date="2019-03" db="EMBL/GenBank/DDBJ databases">
        <title>Genomic Encyclopedia of Type Strains, Phase IV (KMG-IV): sequencing the most valuable type-strain genomes for metagenomic binning, comparative biology and taxonomic classification.</title>
        <authorList>
            <person name="Goeker M."/>
        </authorList>
    </citation>
    <scope>NUCLEOTIDE SEQUENCE [LARGE SCALE GENOMIC DNA]</scope>
    <source>
        <strain evidence="4 5">DSM 45775</strain>
    </source>
</reference>
<keyword evidence="2" id="KW-0812">Transmembrane</keyword>
<feature type="domain" description="Potassium channel" evidence="3">
    <location>
        <begin position="86"/>
        <end position="165"/>
    </location>
</feature>
<organism evidence="4 5">
    <name type="scientific">Actinomycetospora succinea</name>
    <dbReference type="NCBI Taxonomy" id="663603"/>
    <lineage>
        <taxon>Bacteria</taxon>
        <taxon>Bacillati</taxon>
        <taxon>Actinomycetota</taxon>
        <taxon>Actinomycetes</taxon>
        <taxon>Pseudonocardiales</taxon>
        <taxon>Pseudonocardiaceae</taxon>
        <taxon>Actinomycetospora</taxon>
    </lineage>
</organism>
<dbReference type="Gene3D" id="1.10.287.70">
    <property type="match status" value="1"/>
</dbReference>
<keyword evidence="2" id="KW-0472">Membrane</keyword>
<feature type="transmembrane region" description="Helical" evidence="2">
    <location>
        <begin position="140"/>
        <end position="161"/>
    </location>
</feature>
<evidence type="ECO:0000313" key="5">
    <source>
        <dbReference type="Proteomes" id="UP000295705"/>
    </source>
</evidence>
<dbReference type="SUPFAM" id="SSF81324">
    <property type="entry name" value="Voltage-gated potassium channels"/>
    <property type="match status" value="1"/>
</dbReference>